<evidence type="ECO:0000256" key="1">
    <source>
        <dbReference type="SAM" id="MobiDB-lite"/>
    </source>
</evidence>
<evidence type="ECO:0000313" key="3">
    <source>
        <dbReference type="Proteomes" id="UP001174936"/>
    </source>
</evidence>
<sequence length="62" mass="6886">MLTMLKNQKSNPITPYPCPIHAMQVSYPLTNPQPVPSNAIPPPKRKPKVHPSKEPCQSSSPR</sequence>
<reference evidence="2" key="1">
    <citation type="submission" date="2023-06" db="EMBL/GenBank/DDBJ databases">
        <title>Genome-scale phylogeny and comparative genomics of the fungal order Sordariales.</title>
        <authorList>
            <consortium name="Lawrence Berkeley National Laboratory"/>
            <person name="Hensen N."/>
            <person name="Bonometti L."/>
            <person name="Westerberg I."/>
            <person name="Brannstrom I.O."/>
            <person name="Guillou S."/>
            <person name="Cros-Aarteil S."/>
            <person name="Calhoun S."/>
            <person name="Haridas S."/>
            <person name="Kuo A."/>
            <person name="Mondo S."/>
            <person name="Pangilinan J."/>
            <person name="Riley R."/>
            <person name="Labutti K."/>
            <person name="Andreopoulos B."/>
            <person name="Lipzen A."/>
            <person name="Chen C."/>
            <person name="Yanf M."/>
            <person name="Daum C."/>
            <person name="Ng V."/>
            <person name="Clum A."/>
            <person name="Steindorff A."/>
            <person name="Ohm R."/>
            <person name="Martin F."/>
            <person name="Silar P."/>
            <person name="Natvig D."/>
            <person name="Lalanne C."/>
            <person name="Gautier V."/>
            <person name="Ament-Velasquez S.L."/>
            <person name="Kruys A."/>
            <person name="Hutchinson M.I."/>
            <person name="Powell A.J."/>
            <person name="Barry K."/>
            <person name="Miller A.N."/>
            <person name="Grigoriev I.V."/>
            <person name="Debuchy R."/>
            <person name="Gladieux P."/>
            <person name="Thoren M.H."/>
            <person name="Johannesson H."/>
        </authorList>
    </citation>
    <scope>NUCLEOTIDE SEQUENCE</scope>
    <source>
        <strain evidence="2">SMH2532-1</strain>
    </source>
</reference>
<dbReference type="Proteomes" id="UP001174936">
    <property type="component" value="Unassembled WGS sequence"/>
</dbReference>
<accession>A0AA39XZZ2</accession>
<comment type="caution">
    <text evidence="2">The sequence shown here is derived from an EMBL/GenBank/DDBJ whole genome shotgun (WGS) entry which is preliminary data.</text>
</comment>
<name>A0AA39XZZ2_9PEZI</name>
<keyword evidence="3" id="KW-1185">Reference proteome</keyword>
<protein>
    <submittedName>
        <fullName evidence="2">Uncharacterized protein</fullName>
    </submittedName>
</protein>
<gene>
    <name evidence="2" type="ORF">B0T16DRAFT_181864</name>
</gene>
<evidence type="ECO:0000313" key="2">
    <source>
        <dbReference type="EMBL" id="KAK0643438.1"/>
    </source>
</evidence>
<proteinExistence type="predicted"/>
<feature type="region of interest" description="Disordered" evidence="1">
    <location>
        <begin position="26"/>
        <end position="62"/>
    </location>
</feature>
<dbReference type="EMBL" id="JAULSV010000005">
    <property type="protein sequence ID" value="KAK0643438.1"/>
    <property type="molecule type" value="Genomic_DNA"/>
</dbReference>
<dbReference type="AlphaFoldDB" id="A0AA39XZZ2"/>
<feature type="compositionally biased region" description="Pro residues" evidence="1">
    <location>
        <begin position="31"/>
        <end position="42"/>
    </location>
</feature>
<organism evidence="2 3">
    <name type="scientific">Cercophora newfieldiana</name>
    <dbReference type="NCBI Taxonomy" id="92897"/>
    <lineage>
        <taxon>Eukaryota</taxon>
        <taxon>Fungi</taxon>
        <taxon>Dikarya</taxon>
        <taxon>Ascomycota</taxon>
        <taxon>Pezizomycotina</taxon>
        <taxon>Sordariomycetes</taxon>
        <taxon>Sordariomycetidae</taxon>
        <taxon>Sordariales</taxon>
        <taxon>Lasiosphaeriaceae</taxon>
        <taxon>Cercophora</taxon>
    </lineage>
</organism>